<accession>A0A137PGL6</accession>
<proteinExistence type="predicted"/>
<gene>
    <name evidence="1" type="ORF">CONCODRAFT_2860</name>
</gene>
<organism evidence="1 2">
    <name type="scientific">Conidiobolus coronatus (strain ATCC 28846 / CBS 209.66 / NRRL 28638)</name>
    <name type="common">Delacroixia coronata</name>
    <dbReference type="NCBI Taxonomy" id="796925"/>
    <lineage>
        <taxon>Eukaryota</taxon>
        <taxon>Fungi</taxon>
        <taxon>Fungi incertae sedis</taxon>
        <taxon>Zoopagomycota</taxon>
        <taxon>Entomophthoromycotina</taxon>
        <taxon>Entomophthoromycetes</taxon>
        <taxon>Entomophthorales</taxon>
        <taxon>Ancylistaceae</taxon>
        <taxon>Conidiobolus</taxon>
    </lineage>
</organism>
<keyword evidence="2" id="KW-1185">Reference proteome</keyword>
<sequence length="66" mass="7758">YMYVSTDDKSKGILETLLIENPFKLVEFKTLNTQLGYKVAMFSQEETSWSRKLIFPAMKKVIDDYN</sequence>
<feature type="non-terminal residue" evidence="1">
    <location>
        <position position="1"/>
    </location>
</feature>
<name>A0A137PGL6_CONC2</name>
<dbReference type="Proteomes" id="UP000070444">
    <property type="component" value="Unassembled WGS sequence"/>
</dbReference>
<dbReference type="AlphaFoldDB" id="A0A137PGL6"/>
<evidence type="ECO:0000313" key="1">
    <source>
        <dbReference type="EMBL" id="KXN74149.1"/>
    </source>
</evidence>
<dbReference type="EMBL" id="KQ964427">
    <property type="protein sequence ID" value="KXN74149.1"/>
    <property type="molecule type" value="Genomic_DNA"/>
</dbReference>
<protein>
    <submittedName>
        <fullName evidence="1">Uncharacterized protein</fullName>
    </submittedName>
</protein>
<evidence type="ECO:0000313" key="2">
    <source>
        <dbReference type="Proteomes" id="UP000070444"/>
    </source>
</evidence>
<reference evidence="1 2" key="1">
    <citation type="journal article" date="2015" name="Genome Biol. Evol.">
        <title>Phylogenomic analyses indicate that early fungi evolved digesting cell walls of algal ancestors of land plants.</title>
        <authorList>
            <person name="Chang Y."/>
            <person name="Wang S."/>
            <person name="Sekimoto S."/>
            <person name="Aerts A.L."/>
            <person name="Choi C."/>
            <person name="Clum A."/>
            <person name="LaButti K.M."/>
            <person name="Lindquist E.A."/>
            <person name="Yee Ngan C."/>
            <person name="Ohm R.A."/>
            <person name="Salamov A.A."/>
            <person name="Grigoriev I.V."/>
            <person name="Spatafora J.W."/>
            <person name="Berbee M.L."/>
        </authorList>
    </citation>
    <scope>NUCLEOTIDE SEQUENCE [LARGE SCALE GENOMIC DNA]</scope>
    <source>
        <strain evidence="1 2">NRRL 28638</strain>
    </source>
</reference>